<dbReference type="EMBL" id="KN840141">
    <property type="protein sequence ID" value="KIJ57744.1"/>
    <property type="molecule type" value="Genomic_DNA"/>
</dbReference>
<organism evidence="1 2">
    <name type="scientific">Hydnomerulius pinastri MD-312</name>
    <dbReference type="NCBI Taxonomy" id="994086"/>
    <lineage>
        <taxon>Eukaryota</taxon>
        <taxon>Fungi</taxon>
        <taxon>Dikarya</taxon>
        <taxon>Basidiomycota</taxon>
        <taxon>Agaricomycotina</taxon>
        <taxon>Agaricomycetes</taxon>
        <taxon>Agaricomycetidae</taxon>
        <taxon>Boletales</taxon>
        <taxon>Boletales incertae sedis</taxon>
        <taxon>Leucogyrophana</taxon>
    </lineage>
</organism>
<dbReference type="OrthoDB" id="2674421at2759"/>
<name>A0A0C9UXI8_9AGAM</name>
<dbReference type="HOGENOM" id="CLU_1038510_0_0_1"/>
<keyword evidence="2" id="KW-1185">Reference proteome</keyword>
<proteinExistence type="predicted"/>
<dbReference type="Proteomes" id="UP000053820">
    <property type="component" value="Unassembled WGS sequence"/>
</dbReference>
<protein>
    <submittedName>
        <fullName evidence="1">Uncharacterized protein</fullName>
    </submittedName>
</protein>
<accession>A0A0C9UXI8</accession>
<evidence type="ECO:0000313" key="2">
    <source>
        <dbReference type="Proteomes" id="UP000053820"/>
    </source>
</evidence>
<dbReference type="AlphaFoldDB" id="A0A0C9UXI8"/>
<evidence type="ECO:0000313" key="1">
    <source>
        <dbReference type="EMBL" id="KIJ57744.1"/>
    </source>
</evidence>
<reference evidence="1 2" key="1">
    <citation type="submission" date="2014-04" db="EMBL/GenBank/DDBJ databases">
        <title>Evolutionary Origins and Diversification of the Mycorrhizal Mutualists.</title>
        <authorList>
            <consortium name="DOE Joint Genome Institute"/>
            <consortium name="Mycorrhizal Genomics Consortium"/>
            <person name="Kohler A."/>
            <person name="Kuo A."/>
            <person name="Nagy L.G."/>
            <person name="Floudas D."/>
            <person name="Copeland A."/>
            <person name="Barry K.W."/>
            <person name="Cichocki N."/>
            <person name="Veneault-Fourrey C."/>
            <person name="LaButti K."/>
            <person name="Lindquist E.A."/>
            <person name="Lipzen A."/>
            <person name="Lundell T."/>
            <person name="Morin E."/>
            <person name="Murat C."/>
            <person name="Riley R."/>
            <person name="Ohm R."/>
            <person name="Sun H."/>
            <person name="Tunlid A."/>
            <person name="Henrissat B."/>
            <person name="Grigoriev I.V."/>
            <person name="Hibbett D.S."/>
            <person name="Martin F."/>
        </authorList>
    </citation>
    <scope>NUCLEOTIDE SEQUENCE [LARGE SCALE GENOMIC DNA]</scope>
    <source>
        <strain evidence="1 2">MD-312</strain>
    </source>
</reference>
<sequence>MLSSTEICRVGIKRRANLVVQYNPSLLINSKARMQSGPKVTYSMETLAQCLRPITSLGTVRYNRSCCVQQSPITISRGPAHRSSSPSVWVWRHCIHPEGQPYFAYNGGKLEVVTEANVNDPGTARRVLDWLELVEAQLKEHDITIPPSCELFLELAEDQPCCNYYFVDHTARALFWLEDVATDLLDVPAVVSRSHLEQGLERLYWVHVEFFPMHHKGVFPPEVVDNLYDVISHGQAVASHYRQTDVEDFDVPIYSRFVQLLFETPCKE</sequence>
<feature type="non-terminal residue" evidence="1">
    <location>
        <position position="1"/>
    </location>
</feature>
<gene>
    <name evidence="1" type="ORF">HYDPIDRAFT_190989</name>
</gene>